<evidence type="ECO:0000256" key="1">
    <source>
        <dbReference type="ARBA" id="ARBA00004613"/>
    </source>
</evidence>
<organism evidence="8 9">
    <name type="scientific">Trametes cubensis</name>
    <dbReference type="NCBI Taxonomy" id="1111947"/>
    <lineage>
        <taxon>Eukaryota</taxon>
        <taxon>Fungi</taxon>
        <taxon>Dikarya</taxon>
        <taxon>Basidiomycota</taxon>
        <taxon>Agaricomycotina</taxon>
        <taxon>Agaricomycetes</taxon>
        <taxon>Polyporales</taxon>
        <taxon>Polyporaceae</taxon>
        <taxon>Trametes</taxon>
    </lineage>
</organism>
<evidence type="ECO:0000256" key="2">
    <source>
        <dbReference type="ARBA" id="ARBA00022525"/>
    </source>
</evidence>
<keyword evidence="4" id="KW-1015">Disulfide bond</keyword>
<evidence type="ECO:0000259" key="7">
    <source>
        <dbReference type="PROSITE" id="PS52012"/>
    </source>
</evidence>
<accession>A0AAD7XB77</accession>
<evidence type="ECO:0000256" key="6">
    <source>
        <dbReference type="SAM" id="SignalP"/>
    </source>
</evidence>
<comment type="caution">
    <text evidence="8">The sequence shown here is derived from an EMBL/GenBank/DDBJ whole genome shotgun (WGS) entry which is preliminary data.</text>
</comment>
<feature type="region of interest" description="Disordered" evidence="5">
    <location>
        <begin position="122"/>
        <end position="178"/>
    </location>
</feature>
<proteinExistence type="predicted"/>
<evidence type="ECO:0000256" key="3">
    <source>
        <dbReference type="ARBA" id="ARBA00022729"/>
    </source>
</evidence>
<keyword evidence="2" id="KW-0964">Secreted</keyword>
<comment type="subcellular location">
    <subcellularLocation>
        <location evidence="1">Secreted</location>
    </subcellularLocation>
</comment>
<dbReference type="InterPro" id="IPR008427">
    <property type="entry name" value="Extracellular_membr_CFEM_dom"/>
</dbReference>
<evidence type="ECO:0000256" key="4">
    <source>
        <dbReference type="ARBA" id="ARBA00023157"/>
    </source>
</evidence>
<dbReference type="AlphaFoldDB" id="A0AAD7XB77"/>
<evidence type="ECO:0000313" key="8">
    <source>
        <dbReference type="EMBL" id="KAJ8481808.1"/>
    </source>
</evidence>
<name>A0AAD7XB77_9APHY</name>
<feature type="signal peptide" evidence="6">
    <location>
        <begin position="1"/>
        <end position="18"/>
    </location>
</feature>
<dbReference type="Proteomes" id="UP001215151">
    <property type="component" value="Unassembled WGS sequence"/>
</dbReference>
<dbReference type="GO" id="GO:0005576">
    <property type="term" value="C:extracellular region"/>
    <property type="evidence" value="ECO:0007669"/>
    <property type="project" value="UniProtKB-SubCell"/>
</dbReference>
<protein>
    <recommendedName>
        <fullName evidence="7">CFEM domain-containing protein</fullName>
    </recommendedName>
</protein>
<evidence type="ECO:0000313" key="9">
    <source>
        <dbReference type="Proteomes" id="UP001215151"/>
    </source>
</evidence>
<dbReference type="EMBL" id="JAPEVG010000128">
    <property type="protein sequence ID" value="KAJ8481808.1"/>
    <property type="molecule type" value="Genomic_DNA"/>
</dbReference>
<feature type="domain" description="CFEM" evidence="7">
    <location>
        <begin position="20"/>
        <end position="138"/>
    </location>
</feature>
<gene>
    <name evidence="8" type="ORF">ONZ51_g5736</name>
</gene>
<keyword evidence="3 6" id="KW-0732">Signal</keyword>
<evidence type="ECO:0000256" key="5">
    <source>
        <dbReference type="SAM" id="MobiDB-lite"/>
    </source>
</evidence>
<keyword evidence="9" id="KW-1185">Reference proteome</keyword>
<feature type="compositionally biased region" description="Low complexity" evidence="5">
    <location>
        <begin position="127"/>
        <end position="141"/>
    </location>
</feature>
<feature type="compositionally biased region" description="Polar residues" evidence="5">
    <location>
        <begin position="142"/>
        <end position="171"/>
    </location>
</feature>
<sequence>MYGLAVLSVALFAGQAAATAISARSPILSLIRRQSASEFDPSDIPPQCQSQCSTISTALTSDSCTSDLSCLCSSSTSNGLYNCLECALSLDPDESIMAEAQSEFDQYAQACTSAGATVEDKTLTIPSGSSATGSEGSATGGVTPTATSPSDSGSKSTAAQQTDGAQETGSDSDPLKSINKTGAGVTTAVSSVGLAGAVGAMMLALTL</sequence>
<reference evidence="8" key="1">
    <citation type="submission" date="2022-11" db="EMBL/GenBank/DDBJ databases">
        <title>Genome Sequence of Cubamyces cubensis.</title>
        <authorList>
            <person name="Buettner E."/>
        </authorList>
    </citation>
    <scope>NUCLEOTIDE SEQUENCE</scope>
    <source>
        <strain evidence="8">MPL-01</strain>
    </source>
</reference>
<dbReference type="PROSITE" id="PS52012">
    <property type="entry name" value="CFEM"/>
    <property type="match status" value="1"/>
</dbReference>
<feature type="chain" id="PRO_5041951733" description="CFEM domain-containing protein" evidence="6">
    <location>
        <begin position="19"/>
        <end position="207"/>
    </location>
</feature>